<organism evidence="3">
    <name type="scientific">Salpingoeca rosetta (strain ATCC 50818 / BSB-021)</name>
    <dbReference type="NCBI Taxonomy" id="946362"/>
    <lineage>
        <taxon>Eukaryota</taxon>
        <taxon>Choanoflagellata</taxon>
        <taxon>Craspedida</taxon>
        <taxon>Salpingoecidae</taxon>
        <taxon>Salpingoeca</taxon>
    </lineage>
</organism>
<dbReference type="RefSeq" id="XP_004998954.1">
    <property type="nucleotide sequence ID" value="XM_004998897.1"/>
</dbReference>
<dbReference type="Proteomes" id="UP000007799">
    <property type="component" value="Unassembled WGS sequence"/>
</dbReference>
<proteinExistence type="predicted"/>
<protein>
    <submittedName>
        <fullName evidence="2">Polyhydroxybutyrate depolymerase</fullName>
    </submittedName>
</protein>
<dbReference type="KEGG" id="sre:PTSG_00406"/>
<dbReference type="InterPro" id="IPR029058">
    <property type="entry name" value="AB_hydrolase_fold"/>
</dbReference>
<dbReference type="OMA" id="GCWHANG"/>
<name>F2TWD9_SALR5</name>
<keyword evidence="1" id="KW-0732">Signal</keyword>
<evidence type="ECO:0000313" key="3">
    <source>
        <dbReference type="Proteomes" id="UP000007799"/>
    </source>
</evidence>
<dbReference type="SUPFAM" id="SSF53474">
    <property type="entry name" value="alpha/beta-Hydrolases"/>
    <property type="match status" value="1"/>
</dbReference>
<dbReference type="eggNOG" id="ENOG502RYCJ">
    <property type="taxonomic scope" value="Eukaryota"/>
</dbReference>
<dbReference type="PANTHER" id="PTHR42972:SF8">
    <property type="entry name" value="POLYHYDROXYBUTYRATE DEPOLYMERASE"/>
    <property type="match status" value="1"/>
</dbReference>
<dbReference type="EMBL" id="GL832955">
    <property type="protein sequence ID" value="EGD72385.1"/>
    <property type="molecule type" value="Genomic_DNA"/>
</dbReference>
<dbReference type="AlphaFoldDB" id="F2TWD9"/>
<evidence type="ECO:0000256" key="1">
    <source>
        <dbReference type="SAM" id="SignalP"/>
    </source>
</evidence>
<feature type="chain" id="PRO_5003288175" evidence="1">
    <location>
        <begin position="22"/>
        <end position="342"/>
    </location>
</feature>
<dbReference type="GeneID" id="16067945"/>
<dbReference type="OrthoDB" id="6020543at2759"/>
<sequence>MSGQWFAIACVLAVGSTAALADPLPRLNIDIDAISVAGISAGGAFASQFHVAHSSNLVGAAIFAGPPYDCAHANMEAALMNCMKEPMLIQVDKLVQAAKTAATLNAIDDTSNMSGDKVWIWTGKRDTVVKSGVVEKTKEFYERFVNNTSNIKYIDSYPAEHAWITTTYGHSCDFLGDPYINNCSFDAVGDFLNHIYDGNIKPAGTFVPGNMLRFEQSQYVKTGSPGHISFGEAGFAYIPRQCSSGTKCRLVVTFHGCNQDIGTIGEEFVVHNGLNEYAETNNLVILYPQVKKSMMMPENPQGCFDWWGYTDLKYTVKAGPQLQAVTNMVVAITGQFGGIRLD</sequence>
<reference evidence="2" key="1">
    <citation type="submission" date="2009-08" db="EMBL/GenBank/DDBJ databases">
        <title>Annotation of Salpingoeca rosetta.</title>
        <authorList>
            <consortium name="The Broad Institute Genome Sequencing Platform"/>
            <person name="Russ C."/>
            <person name="Cuomo C."/>
            <person name="Burger G."/>
            <person name="Gray M.W."/>
            <person name="Holland P.W.H."/>
            <person name="King N."/>
            <person name="Lang F.B.F."/>
            <person name="Roger A.J."/>
            <person name="Ruiz-Trillo I."/>
            <person name="Young S.K."/>
            <person name="Zeng Q."/>
            <person name="Gargeya S."/>
            <person name="Alvarado L."/>
            <person name="Berlin A."/>
            <person name="Chapman S.B."/>
            <person name="Chen Z."/>
            <person name="Freedman E."/>
            <person name="Gellesch M."/>
            <person name="Goldberg J."/>
            <person name="Griggs A."/>
            <person name="Gujja S."/>
            <person name="Heilman E."/>
            <person name="Heiman D."/>
            <person name="Howarth C."/>
            <person name="Mehta T."/>
            <person name="Neiman D."/>
            <person name="Pearson M."/>
            <person name="Roberts A."/>
            <person name="Saif S."/>
            <person name="Shea T."/>
            <person name="Shenoy N."/>
            <person name="Sisk P."/>
            <person name="Stolte C."/>
            <person name="Sykes S."/>
            <person name="White J."/>
            <person name="Yandava C."/>
            <person name="Haas B."/>
            <person name="Nusbaum C."/>
            <person name="Birren B."/>
        </authorList>
    </citation>
    <scope>NUCLEOTIDE SEQUENCE [LARGE SCALE GENOMIC DNA]</scope>
    <source>
        <strain evidence="2">ATCC 50818</strain>
    </source>
</reference>
<dbReference type="InParanoid" id="F2TWD9"/>
<dbReference type="STRING" id="946362.F2TWD9"/>
<dbReference type="PANTHER" id="PTHR42972">
    <property type="entry name" value="TOL-PAL SYSTEM PROTEIN TOLB"/>
    <property type="match status" value="1"/>
</dbReference>
<dbReference type="Gene3D" id="3.40.50.1820">
    <property type="entry name" value="alpha/beta hydrolase"/>
    <property type="match status" value="2"/>
</dbReference>
<gene>
    <name evidence="2" type="ORF">PTSG_00406</name>
</gene>
<keyword evidence="3" id="KW-1185">Reference proteome</keyword>
<feature type="signal peptide" evidence="1">
    <location>
        <begin position="1"/>
        <end position="21"/>
    </location>
</feature>
<evidence type="ECO:0000313" key="2">
    <source>
        <dbReference type="EMBL" id="EGD72385.1"/>
    </source>
</evidence>
<accession>F2TWD9</accession>